<feature type="transmembrane region" description="Helical" evidence="2">
    <location>
        <begin position="95"/>
        <end position="113"/>
    </location>
</feature>
<sequence>MKVSTQSQVQKTVQLQQTLKILKFIRIVQYFAILYFAIVHAVITGTYLVSKVIFYGSLQRAYLNSIKIAVCLSVILIQMLVVRRYKTVKIIQAQIIFNLLFIILLTLDLVYFLQQFRDIDYGPLTIINGNQTQIHWYTKKRSSSMVTVDDTIINDDSKSNFHNVLINQTNFSFKVSNISALTYNYSLPSSISKFVVMTDIHSNGRYLEEMSSDYDFALLCGDYSYGGLPHEFSKTFRKSHNKPLILAAGNHDSLGQIYRLIARPTNFYQKIGDNGFYFIYVLNTDLVYHSHLNHSRTDAAFTFLNENLYLSNNDKNVFIVSHQAVYSTGDFGSIKYFTEKMEEFMNINTNKRIRAVFSGHDHVFNAFRRLDTLYFVNGAGGGPLDNVKSQGARSWSGEELKGPMPENGDREMGYQYHLNSYRKYTRTEVGIMAGKIEYTVRDLDSGKVLNVYEQITE</sequence>
<accession>A0AA86PP25</accession>
<dbReference type="AlphaFoldDB" id="A0AA86PP25"/>
<feature type="compositionally biased region" description="Basic and acidic residues" evidence="1">
    <location>
        <begin position="396"/>
        <end position="409"/>
    </location>
</feature>
<evidence type="ECO:0000313" key="5">
    <source>
        <dbReference type="EMBL" id="CAL6041459.1"/>
    </source>
</evidence>
<evidence type="ECO:0000313" key="6">
    <source>
        <dbReference type="Proteomes" id="UP001642409"/>
    </source>
</evidence>
<proteinExistence type="predicted"/>
<reference evidence="5 6" key="2">
    <citation type="submission" date="2024-07" db="EMBL/GenBank/DDBJ databases">
        <authorList>
            <person name="Akdeniz Z."/>
        </authorList>
    </citation>
    <scope>NUCLEOTIDE SEQUENCE [LARGE SCALE GENOMIC DNA]</scope>
</reference>
<keyword evidence="2" id="KW-0812">Transmembrane</keyword>
<evidence type="ECO:0000256" key="2">
    <source>
        <dbReference type="SAM" id="Phobius"/>
    </source>
</evidence>
<evidence type="ECO:0000313" key="4">
    <source>
        <dbReference type="EMBL" id="CAI9943559.1"/>
    </source>
</evidence>
<dbReference type="InterPro" id="IPR029052">
    <property type="entry name" value="Metallo-depent_PP-like"/>
</dbReference>
<feature type="transmembrane region" description="Helical" evidence="2">
    <location>
        <begin position="27"/>
        <end position="49"/>
    </location>
</feature>
<evidence type="ECO:0000259" key="3">
    <source>
        <dbReference type="Pfam" id="PF00149"/>
    </source>
</evidence>
<feature type="region of interest" description="Disordered" evidence="1">
    <location>
        <begin position="387"/>
        <end position="409"/>
    </location>
</feature>
<feature type="transmembrane region" description="Helical" evidence="2">
    <location>
        <begin position="61"/>
        <end position="83"/>
    </location>
</feature>
<dbReference type="EMBL" id="CATOUU010000716">
    <property type="protein sequence ID" value="CAI9943559.1"/>
    <property type="molecule type" value="Genomic_DNA"/>
</dbReference>
<organism evidence="4">
    <name type="scientific">Hexamita inflata</name>
    <dbReference type="NCBI Taxonomy" id="28002"/>
    <lineage>
        <taxon>Eukaryota</taxon>
        <taxon>Metamonada</taxon>
        <taxon>Diplomonadida</taxon>
        <taxon>Hexamitidae</taxon>
        <taxon>Hexamitinae</taxon>
        <taxon>Hexamita</taxon>
    </lineage>
</organism>
<keyword evidence="6" id="KW-1185">Reference proteome</keyword>
<feature type="domain" description="Calcineurin-like phosphoesterase" evidence="3">
    <location>
        <begin position="193"/>
        <end position="363"/>
    </location>
</feature>
<dbReference type="Pfam" id="PF00149">
    <property type="entry name" value="Metallophos"/>
    <property type="match status" value="1"/>
</dbReference>
<name>A0AA86PP25_9EUKA</name>
<dbReference type="SUPFAM" id="SSF56300">
    <property type="entry name" value="Metallo-dependent phosphatases"/>
    <property type="match status" value="1"/>
</dbReference>
<dbReference type="EMBL" id="CAXDID020000150">
    <property type="protein sequence ID" value="CAL6041459.1"/>
    <property type="molecule type" value="Genomic_DNA"/>
</dbReference>
<gene>
    <name evidence="4" type="ORF">HINF_LOCUS31204</name>
    <name evidence="5" type="ORF">HINF_LOCUS39112</name>
</gene>
<comment type="caution">
    <text evidence="4">The sequence shown here is derived from an EMBL/GenBank/DDBJ whole genome shotgun (WGS) entry which is preliminary data.</text>
</comment>
<dbReference type="InterPro" id="IPR004843">
    <property type="entry name" value="Calcineurin-like_PHP"/>
</dbReference>
<dbReference type="Gene3D" id="3.60.21.10">
    <property type="match status" value="1"/>
</dbReference>
<dbReference type="PANTHER" id="PTHR43143">
    <property type="entry name" value="METALLOPHOSPHOESTERASE, CALCINEURIN SUPERFAMILY"/>
    <property type="match status" value="1"/>
</dbReference>
<protein>
    <submittedName>
        <fullName evidence="4">Alkaline phosphatase</fullName>
    </submittedName>
    <submittedName>
        <fullName evidence="5">Alkaline_phosphatase</fullName>
    </submittedName>
</protein>
<dbReference type="Proteomes" id="UP001642409">
    <property type="component" value="Unassembled WGS sequence"/>
</dbReference>
<dbReference type="CDD" id="cd00838">
    <property type="entry name" value="MPP_superfamily"/>
    <property type="match status" value="1"/>
</dbReference>
<dbReference type="GO" id="GO:0016787">
    <property type="term" value="F:hydrolase activity"/>
    <property type="evidence" value="ECO:0007669"/>
    <property type="project" value="InterPro"/>
</dbReference>
<keyword evidence="2" id="KW-1133">Transmembrane helix</keyword>
<dbReference type="InterPro" id="IPR051918">
    <property type="entry name" value="STPP_CPPED1"/>
</dbReference>
<keyword evidence="2" id="KW-0472">Membrane</keyword>
<dbReference type="PANTHER" id="PTHR43143:SF1">
    <property type="entry name" value="SERINE_THREONINE-PROTEIN PHOSPHATASE CPPED1"/>
    <property type="match status" value="1"/>
</dbReference>
<reference evidence="4" key="1">
    <citation type="submission" date="2023-06" db="EMBL/GenBank/DDBJ databases">
        <authorList>
            <person name="Kurt Z."/>
        </authorList>
    </citation>
    <scope>NUCLEOTIDE SEQUENCE</scope>
</reference>
<evidence type="ECO:0000256" key="1">
    <source>
        <dbReference type="SAM" id="MobiDB-lite"/>
    </source>
</evidence>